<gene>
    <name evidence="2" type="ORF">FHL15_009129</name>
</gene>
<evidence type="ECO:0008006" key="4">
    <source>
        <dbReference type="Google" id="ProtNLM"/>
    </source>
</evidence>
<reference evidence="3" key="1">
    <citation type="submission" date="2019-06" db="EMBL/GenBank/DDBJ databases">
        <title>Draft genome sequence of the griseofulvin-producing fungus Xylaria cubensis strain G536.</title>
        <authorList>
            <person name="Mead M.E."/>
            <person name="Raja H.A."/>
            <person name="Steenwyk J.L."/>
            <person name="Knowles S.L."/>
            <person name="Oberlies N.H."/>
            <person name="Rokas A."/>
        </authorList>
    </citation>
    <scope>NUCLEOTIDE SEQUENCE [LARGE SCALE GENOMIC DNA]</scope>
    <source>
        <strain evidence="3">G536</strain>
    </source>
</reference>
<organism evidence="2 3">
    <name type="scientific">Xylaria flabelliformis</name>
    <dbReference type="NCBI Taxonomy" id="2512241"/>
    <lineage>
        <taxon>Eukaryota</taxon>
        <taxon>Fungi</taxon>
        <taxon>Dikarya</taxon>
        <taxon>Ascomycota</taxon>
        <taxon>Pezizomycotina</taxon>
        <taxon>Sordariomycetes</taxon>
        <taxon>Xylariomycetidae</taxon>
        <taxon>Xylariales</taxon>
        <taxon>Xylariaceae</taxon>
        <taxon>Xylaria</taxon>
    </lineage>
</organism>
<dbReference type="AlphaFoldDB" id="A0A553HPZ5"/>
<proteinExistence type="predicted"/>
<comment type="caution">
    <text evidence="2">The sequence shown here is derived from an EMBL/GenBank/DDBJ whole genome shotgun (WGS) entry which is preliminary data.</text>
</comment>
<accession>A0A553HPZ5</accession>
<dbReference type="EMBL" id="VFLP01000060">
    <property type="protein sequence ID" value="TRX90028.1"/>
    <property type="molecule type" value="Genomic_DNA"/>
</dbReference>
<dbReference type="OrthoDB" id="4690351at2759"/>
<dbReference type="Proteomes" id="UP000319160">
    <property type="component" value="Unassembled WGS sequence"/>
</dbReference>
<dbReference type="PROSITE" id="PS51257">
    <property type="entry name" value="PROKAR_LIPOPROTEIN"/>
    <property type="match status" value="1"/>
</dbReference>
<evidence type="ECO:0000313" key="3">
    <source>
        <dbReference type="Proteomes" id="UP000319160"/>
    </source>
</evidence>
<evidence type="ECO:0000256" key="1">
    <source>
        <dbReference type="SAM" id="SignalP"/>
    </source>
</evidence>
<keyword evidence="1" id="KW-0732">Signal</keyword>
<keyword evidence="3" id="KW-1185">Reference proteome</keyword>
<evidence type="ECO:0000313" key="2">
    <source>
        <dbReference type="EMBL" id="TRX90028.1"/>
    </source>
</evidence>
<sequence>MRASTFITAVGSSLLATASCLPSPPADHAINQPWTVTEYTVSGPDGQETATFRVTAPDNYVTGVRGLDVLCERVPYGLDHDTVCASDATFRLETSVSYQESYPKVEFKLNHVQIDASTVTIVTGEDFVLPTDTFQLAVNSVAIGL</sequence>
<name>A0A553HPZ5_9PEZI</name>
<feature type="chain" id="PRO_5021977159" description="AA1-like domain-containing protein" evidence="1">
    <location>
        <begin position="21"/>
        <end position="145"/>
    </location>
</feature>
<protein>
    <recommendedName>
        <fullName evidence="4">AA1-like domain-containing protein</fullName>
    </recommendedName>
</protein>
<feature type="signal peptide" evidence="1">
    <location>
        <begin position="1"/>
        <end position="20"/>
    </location>
</feature>